<dbReference type="EMBL" id="CP133618">
    <property type="protein sequence ID" value="WMV37951.1"/>
    <property type="molecule type" value="Genomic_DNA"/>
</dbReference>
<feature type="domain" description="Reverse transcriptase zinc-binding" evidence="1">
    <location>
        <begin position="321"/>
        <end position="407"/>
    </location>
</feature>
<reference evidence="2" key="1">
    <citation type="submission" date="2023-08" db="EMBL/GenBank/DDBJ databases">
        <title>A de novo genome assembly of Solanum verrucosum Schlechtendal, a Mexican diploid species geographically isolated from the other diploid A-genome species in potato relatives.</title>
        <authorList>
            <person name="Hosaka K."/>
        </authorList>
    </citation>
    <scope>NUCLEOTIDE SEQUENCE</scope>
    <source>
        <tissue evidence="2">Young leaves</tissue>
    </source>
</reference>
<dbReference type="Pfam" id="PF13246">
    <property type="entry name" value="Cation_ATPase"/>
    <property type="match status" value="1"/>
</dbReference>
<dbReference type="GO" id="GO:0000166">
    <property type="term" value="F:nucleotide binding"/>
    <property type="evidence" value="ECO:0007669"/>
    <property type="project" value="InterPro"/>
</dbReference>
<proteinExistence type="predicted"/>
<dbReference type="AlphaFoldDB" id="A0AAF0ZDL0"/>
<accession>A0AAF0ZDL0</accession>
<sequence length="451" mass="52451">MEIHQRSRNELKCFFKIKVNNGAKTRFWKDEWHEEGNLERQFNDWEIPRMADLINKIEQFSGLGTDEDELWWKGNEKGTYKERLQRPFKVGKKLGFWQEADGDGESYQPAYGGQSRRREILEKEMAQGKSRSHRKEGMLEIPAQYPCLLHIAMCSALCNESVIQYNPDKRIYEKIGESTEVALRLLAEKIGLPGFDTMPSALNMLSKHERASYCNRYWESQFKKVSLLEFSRDRKMMSVLCNRKQMEIMFSKGAPESILSRCTNILCNDDGSTVPLSAHIRAQLEAKYNRVASFFGTLEQFKGTSTEADCLIWLRNKENKFTVKAAYRVLTTSNNQSGTLPWKMIWRGKIPHKVACFSWLLAREVVLTQDTLMKRGFNLCSRCFLCGKEAETISHLFLHCSWTDQLWNIFIILRGINWTMPGRVSDVLECWNSDTNPSNQKERWKIVPACI</sequence>
<gene>
    <name evidence="2" type="ORF">MTR67_031336</name>
</gene>
<organism evidence="2 3">
    <name type="scientific">Solanum verrucosum</name>
    <dbReference type="NCBI Taxonomy" id="315347"/>
    <lineage>
        <taxon>Eukaryota</taxon>
        <taxon>Viridiplantae</taxon>
        <taxon>Streptophyta</taxon>
        <taxon>Embryophyta</taxon>
        <taxon>Tracheophyta</taxon>
        <taxon>Spermatophyta</taxon>
        <taxon>Magnoliopsida</taxon>
        <taxon>eudicotyledons</taxon>
        <taxon>Gunneridae</taxon>
        <taxon>Pentapetalae</taxon>
        <taxon>asterids</taxon>
        <taxon>lamiids</taxon>
        <taxon>Solanales</taxon>
        <taxon>Solanaceae</taxon>
        <taxon>Solanoideae</taxon>
        <taxon>Solaneae</taxon>
        <taxon>Solanum</taxon>
    </lineage>
</organism>
<protein>
    <recommendedName>
        <fullName evidence="1">Reverse transcriptase zinc-binding domain-containing protein</fullName>
    </recommendedName>
</protein>
<name>A0AAF0ZDL0_SOLVR</name>
<dbReference type="SUPFAM" id="SSF81660">
    <property type="entry name" value="Metal cation-transporting ATPase, ATP-binding domain N"/>
    <property type="match status" value="1"/>
</dbReference>
<dbReference type="Proteomes" id="UP001234989">
    <property type="component" value="Chromosome 7"/>
</dbReference>
<dbReference type="Gene3D" id="3.40.1110.10">
    <property type="entry name" value="Calcium-transporting ATPase, cytoplasmic domain N"/>
    <property type="match status" value="1"/>
</dbReference>
<evidence type="ECO:0000313" key="3">
    <source>
        <dbReference type="Proteomes" id="UP001234989"/>
    </source>
</evidence>
<keyword evidence="3" id="KW-1185">Reference proteome</keyword>
<dbReference type="FunFam" id="3.40.1110.10:FF:000003">
    <property type="entry name" value="Calcium-transporting ATPase"/>
    <property type="match status" value="1"/>
</dbReference>
<dbReference type="InterPro" id="IPR023299">
    <property type="entry name" value="ATPase_P-typ_cyto_dom_N"/>
</dbReference>
<dbReference type="PANTHER" id="PTHR36617">
    <property type="entry name" value="PROTEIN, PUTATIVE-RELATED"/>
    <property type="match status" value="1"/>
</dbReference>
<dbReference type="Pfam" id="PF13966">
    <property type="entry name" value="zf-RVT"/>
    <property type="match status" value="1"/>
</dbReference>
<dbReference type="PANTHER" id="PTHR36617:SF16">
    <property type="entry name" value="OS04G0516500 PROTEIN"/>
    <property type="match status" value="1"/>
</dbReference>
<dbReference type="InterPro" id="IPR026960">
    <property type="entry name" value="RVT-Znf"/>
</dbReference>
<evidence type="ECO:0000259" key="1">
    <source>
        <dbReference type="Pfam" id="PF13966"/>
    </source>
</evidence>
<evidence type="ECO:0000313" key="2">
    <source>
        <dbReference type="EMBL" id="WMV37951.1"/>
    </source>
</evidence>